<dbReference type="EMBL" id="LJKA01000070">
    <property type="protein sequence ID" value="KZD28721.1"/>
    <property type="molecule type" value="Genomic_DNA"/>
</dbReference>
<dbReference type="AlphaFoldDB" id="A0A161SZD8"/>
<proteinExistence type="predicted"/>
<dbReference type="InterPro" id="IPR025582">
    <property type="entry name" value="YARHG_dom"/>
</dbReference>
<reference evidence="2 3" key="1">
    <citation type="submission" date="2015-09" db="EMBL/GenBank/DDBJ databases">
        <title>Bacillus cereus food isolates.</title>
        <authorList>
            <person name="Boekhorst J."/>
        </authorList>
    </citation>
    <scope>NUCLEOTIDE SEQUENCE [LARGE SCALE GENOMIC DNA]</scope>
    <source>
        <strain evidence="2 3">B4082</strain>
    </source>
</reference>
<feature type="domain" description="YARHG" evidence="1">
    <location>
        <begin position="2"/>
        <end position="40"/>
    </location>
</feature>
<dbReference type="Pfam" id="PF13308">
    <property type="entry name" value="YARHG"/>
    <property type="match status" value="1"/>
</dbReference>
<dbReference type="Gene3D" id="1.20.58.1690">
    <property type="match status" value="1"/>
</dbReference>
<protein>
    <recommendedName>
        <fullName evidence="1">YARHG domain-containing protein</fullName>
    </recommendedName>
</protein>
<evidence type="ECO:0000313" key="3">
    <source>
        <dbReference type="Proteomes" id="UP000076501"/>
    </source>
</evidence>
<evidence type="ECO:0000259" key="1">
    <source>
        <dbReference type="Pfam" id="PF13308"/>
    </source>
</evidence>
<accession>A0A161SZD8</accession>
<evidence type="ECO:0000313" key="2">
    <source>
        <dbReference type="EMBL" id="KZD28721.1"/>
    </source>
</evidence>
<sequence length="42" mass="5190">MFQTKDMQAYFSKQSWYRENPYYTGKLTDIESYNVELIKSRE</sequence>
<gene>
    <name evidence="2" type="ORF">B4082_4894</name>
</gene>
<dbReference type="PATRIC" id="fig|1396.539.peg.1884"/>
<name>A0A161SZD8_BACCE</name>
<dbReference type="Proteomes" id="UP000076501">
    <property type="component" value="Unassembled WGS sequence"/>
</dbReference>
<comment type="caution">
    <text evidence="2">The sequence shown here is derived from an EMBL/GenBank/DDBJ whole genome shotgun (WGS) entry which is preliminary data.</text>
</comment>
<organism evidence="2 3">
    <name type="scientific">Bacillus cereus</name>
    <dbReference type="NCBI Taxonomy" id="1396"/>
    <lineage>
        <taxon>Bacteria</taxon>
        <taxon>Bacillati</taxon>
        <taxon>Bacillota</taxon>
        <taxon>Bacilli</taxon>
        <taxon>Bacillales</taxon>
        <taxon>Bacillaceae</taxon>
        <taxon>Bacillus</taxon>
        <taxon>Bacillus cereus group</taxon>
    </lineage>
</organism>
<dbReference type="InterPro" id="IPR038434">
    <property type="entry name" value="YARHG_sf"/>
</dbReference>